<keyword evidence="1" id="KW-0647">Proteasome</keyword>
<dbReference type="InterPro" id="IPR000426">
    <property type="entry name" value="Proteasome_asu_N"/>
</dbReference>
<dbReference type="Proteomes" id="UP001470230">
    <property type="component" value="Unassembled WGS sequence"/>
</dbReference>
<dbReference type="Gene3D" id="3.60.20.10">
    <property type="entry name" value="Glutamine Phosphoribosylpyrophosphate, subunit 1, domain 1"/>
    <property type="match status" value="1"/>
</dbReference>
<dbReference type="Pfam" id="PF00227">
    <property type="entry name" value="Proteasome"/>
    <property type="match status" value="1"/>
</dbReference>
<dbReference type="InterPro" id="IPR001353">
    <property type="entry name" value="Proteasome_sua/b"/>
</dbReference>
<accession>A0ABR2K7D8</accession>
<comment type="caution">
    <text evidence="3">The sequence shown here is derived from an EMBL/GenBank/DDBJ whole genome shotgun (WGS) entry which is preliminary data.</text>
</comment>
<protein>
    <recommendedName>
        <fullName evidence="2">Proteasome alpha-type subunits domain-containing protein</fullName>
    </recommendedName>
</protein>
<feature type="domain" description="Proteasome alpha-type subunits" evidence="2">
    <location>
        <begin position="5"/>
        <end position="26"/>
    </location>
</feature>
<sequence length="210" mass="22701">MFRQYDQEFGFSPDGRLLQNEYAGKAASQGPLVIGITSKSSVILIAQKQNSNPLLVSNESDSINQISTNIYAGVSGLPGDSRTFINNLRTNALNYQSKFGTECNIQSLVRDSLDSIHPNNMGMQNYGYSRPLGCSFLVAGEHTKLVKGSTSSGSCTGCFAGAIGTGAEAAELYLTDHFQKELSEESAQQLAIDALHNVYPDAQYMIKIVK</sequence>
<proteinExistence type="predicted"/>
<dbReference type="InterPro" id="IPR029055">
    <property type="entry name" value="Ntn_hydrolases_N"/>
</dbReference>
<evidence type="ECO:0000256" key="1">
    <source>
        <dbReference type="ARBA" id="ARBA00022942"/>
    </source>
</evidence>
<keyword evidence="4" id="KW-1185">Reference proteome</keyword>
<dbReference type="SMART" id="SM00948">
    <property type="entry name" value="Proteasome_A_N"/>
    <property type="match status" value="1"/>
</dbReference>
<dbReference type="PANTHER" id="PTHR11599">
    <property type="entry name" value="PROTEASOME SUBUNIT ALPHA/BETA"/>
    <property type="match status" value="1"/>
</dbReference>
<evidence type="ECO:0000259" key="2">
    <source>
        <dbReference type="SMART" id="SM00948"/>
    </source>
</evidence>
<dbReference type="EMBL" id="JAPFFF010000007">
    <property type="protein sequence ID" value="KAK8885965.1"/>
    <property type="molecule type" value="Genomic_DNA"/>
</dbReference>
<dbReference type="InterPro" id="IPR050115">
    <property type="entry name" value="Proteasome_alpha"/>
</dbReference>
<evidence type="ECO:0000313" key="4">
    <source>
        <dbReference type="Proteomes" id="UP001470230"/>
    </source>
</evidence>
<organism evidence="3 4">
    <name type="scientific">Tritrichomonas musculus</name>
    <dbReference type="NCBI Taxonomy" id="1915356"/>
    <lineage>
        <taxon>Eukaryota</taxon>
        <taxon>Metamonada</taxon>
        <taxon>Parabasalia</taxon>
        <taxon>Tritrichomonadida</taxon>
        <taxon>Tritrichomonadidae</taxon>
        <taxon>Tritrichomonas</taxon>
    </lineage>
</organism>
<evidence type="ECO:0000313" key="3">
    <source>
        <dbReference type="EMBL" id="KAK8885965.1"/>
    </source>
</evidence>
<gene>
    <name evidence="3" type="ORF">M9Y10_041424</name>
</gene>
<dbReference type="SUPFAM" id="SSF56235">
    <property type="entry name" value="N-terminal nucleophile aminohydrolases (Ntn hydrolases)"/>
    <property type="match status" value="1"/>
</dbReference>
<reference evidence="3 4" key="1">
    <citation type="submission" date="2024-04" db="EMBL/GenBank/DDBJ databases">
        <title>Tritrichomonas musculus Genome.</title>
        <authorList>
            <person name="Alves-Ferreira E."/>
            <person name="Grigg M."/>
            <person name="Lorenzi H."/>
            <person name="Galac M."/>
        </authorList>
    </citation>
    <scope>NUCLEOTIDE SEQUENCE [LARGE SCALE GENOMIC DNA]</scope>
    <source>
        <strain evidence="3 4">EAF2021</strain>
    </source>
</reference>
<name>A0ABR2K7D8_9EUKA</name>